<reference evidence="2 3" key="2">
    <citation type="journal article" date="2011" name="Stand. Genomic Sci.">
        <title>Complete genome sequence of Leadbetterella byssophila type strain (4M15).</title>
        <authorList>
            <person name="Abt B."/>
            <person name="Teshima H."/>
            <person name="Lucas S."/>
            <person name="Lapidus A."/>
            <person name="Del Rio T.G."/>
            <person name="Nolan M."/>
            <person name="Tice H."/>
            <person name="Cheng J.F."/>
            <person name="Pitluck S."/>
            <person name="Liolios K."/>
            <person name="Pagani I."/>
            <person name="Ivanova N."/>
            <person name="Mavromatis K."/>
            <person name="Pati A."/>
            <person name="Tapia R."/>
            <person name="Han C."/>
            <person name="Goodwin L."/>
            <person name="Chen A."/>
            <person name="Palaniappan K."/>
            <person name="Land M."/>
            <person name="Hauser L."/>
            <person name="Chang Y.J."/>
            <person name="Jeffries C.D."/>
            <person name="Rohde M."/>
            <person name="Goker M."/>
            <person name="Tindall B.J."/>
            <person name="Detter J.C."/>
            <person name="Woyke T."/>
            <person name="Bristow J."/>
            <person name="Eisen J.A."/>
            <person name="Markowitz V."/>
            <person name="Hugenholtz P."/>
            <person name="Klenk H.P."/>
            <person name="Kyrpides N.C."/>
        </authorList>
    </citation>
    <scope>NUCLEOTIDE SEQUENCE [LARGE SCALE GENOMIC DNA]</scope>
    <source>
        <strain evidence="3">DSM 17132 / JCM 16389 / KACC 11308 / NBRC 106382 / 4M15</strain>
    </source>
</reference>
<feature type="domain" description="Phytase-like" evidence="1">
    <location>
        <begin position="41"/>
        <end position="292"/>
    </location>
</feature>
<organism evidence="2 3">
    <name type="scientific">Leadbetterella byssophila (strain DSM 17132 / JCM 16389 / KACC 11308 / NBRC 106382 / 4M15)</name>
    <dbReference type="NCBI Taxonomy" id="649349"/>
    <lineage>
        <taxon>Bacteria</taxon>
        <taxon>Pseudomonadati</taxon>
        <taxon>Bacteroidota</taxon>
        <taxon>Cytophagia</taxon>
        <taxon>Cytophagales</taxon>
        <taxon>Leadbetterellaceae</taxon>
        <taxon>Leadbetterella</taxon>
    </lineage>
</organism>
<evidence type="ECO:0000313" key="3">
    <source>
        <dbReference type="Proteomes" id="UP000007435"/>
    </source>
</evidence>
<dbReference type="Proteomes" id="UP000007435">
    <property type="component" value="Chromosome"/>
</dbReference>
<dbReference type="InterPro" id="IPR027372">
    <property type="entry name" value="Phytase-like_dom"/>
</dbReference>
<dbReference type="KEGG" id="lby:Lbys_2732"/>
<evidence type="ECO:0000259" key="1">
    <source>
        <dbReference type="Pfam" id="PF13449"/>
    </source>
</evidence>
<dbReference type="RefSeq" id="WP_013409426.1">
    <property type="nucleotide sequence ID" value="NC_014655.1"/>
</dbReference>
<protein>
    <recommendedName>
        <fullName evidence="1">Phytase-like domain-containing protein</fullName>
    </recommendedName>
</protein>
<reference key="1">
    <citation type="submission" date="2010-11" db="EMBL/GenBank/DDBJ databases">
        <title>The complete genome of Leadbetterella byssophila DSM 17132.</title>
        <authorList>
            <consortium name="US DOE Joint Genome Institute (JGI-PGF)"/>
            <person name="Lucas S."/>
            <person name="Copeland A."/>
            <person name="Lapidus A."/>
            <person name="Glavina del Rio T."/>
            <person name="Dalin E."/>
            <person name="Tice H."/>
            <person name="Bruce D."/>
            <person name="Goodwin L."/>
            <person name="Pitluck S."/>
            <person name="Kyrpides N."/>
            <person name="Mavromatis K."/>
            <person name="Ivanova N."/>
            <person name="Teshima H."/>
            <person name="Brettin T."/>
            <person name="Detter J.C."/>
            <person name="Han C."/>
            <person name="Tapia R."/>
            <person name="Land M."/>
            <person name="Hauser L."/>
            <person name="Markowitz V."/>
            <person name="Cheng J.-F."/>
            <person name="Hugenholtz P."/>
            <person name="Woyke T."/>
            <person name="Wu D."/>
            <person name="Tindall B."/>
            <person name="Pomrenke H.G."/>
            <person name="Brambilla E."/>
            <person name="Klenk H.-P."/>
            <person name="Eisen J.A."/>
        </authorList>
    </citation>
    <scope>NUCLEOTIDE SEQUENCE [LARGE SCALE GENOMIC DNA]</scope>
    <source>
        <strain>DSM 17132</strain>
    </source>
</reference>
<dbReference type="Pfam" id="PF13449">
    <property type="entry name" value="Phytase-like"/>
    <property type="match status" value="1"/>
</dbReference>
<name>E4RQV1_LEAB4</name>
<accession>E4RQV1</accession>
<gene>
    <name evidence="2" type="ordered locus">Lbys_2732</name>
</gene>
<dbReference type="EMBL" id="CP002305">
    <property type="protein sequence ID" value="ADQ18394.1"/>
    <property type="molecule type" value="Genomic_DNA"/>
</dbReference>
<keyword evidence="3" id="KW-1185">Reference proteome</keyword>
<dbReference type="eggNOG" id="COG4222">
    <property type="taxonomic scope" value="Bacteria"/>
</dbReference>
<dbReference type="AlphaFoldDB" id="E4RQV1"/>
<dbReference type="OrthoDB" id="937728at2"/>
<sequence length="306" mass="35459">MRKIILFVLLSLSAKAQDHWYISKVDSVFAMDSTTWKPVIFGGISGIEKWNDSTYLLVSDRQAPSPAEDKQYSYLYTLNHQNKIQLVQKFYDIKNLEAIRYQSSDKKFWFSFENDESTGIGTVDEQGKVRILKEYSMITSPYTSLNRGIEGLTIQKDLWYSFEAGLDSTMIIRWKDQNPEKEILYKYPLDRNACLSPNQSPGSSLGNGISEILYIPGEEEKLLVLERCFNGRMSPIQIYEADFSGEKVEKKRIFNWDKTTTFEGKPLKPDNMEGMTWKEEGRSLLLISDDNHNTRVQRTLVVEIRH</sequence>
<proteinExistence type="predicted"/>
<evidence type="ECO:0000313" key="2">
    <source>
        <dbReference type="EMBL" id="ADQ18394.1"/>
    </source>
</evidence>
<dbReference type="STRING" id="649349.Lbys_2732"/>
<dbReference type="HOGENOM" id="CLU_908501_0_0_10"/>